<evidence type="ECO:0000256" key="1">
    <source>
        <dbReference type="SAM" id="Phobius"/>
    </source>
</evidence>
<dbReference type="RefSeq" id="WP_075725026.1">
    <property type="nucleotide sequence ID" value="NZ_LTDM01000008.1"/>
</dbReference>
<comment type="caution">
    <text evidence="2">The sequence shown here is derived from an EMBL/GenBank/DDBJ whole genome shotgun (WGS) entry which is preliminary data.</text>
</comment>
<gene>
    <name evidence="2" type="ORF">TICRE_06240</name>
</gene>
<keyword evidence="1" id="KW-0472">Membrane</keyword>
<feature type="transmembrane region" description="Helical" evidence="1">
    <location>
        <begin position="26"/>
        <end position="45"/>
    </location>
</feature>
<name>A0A1U7M7T2_TISCR</name>
<keyword evidence="1" id="KW-0812">Transmembrane</keyword>
<organism evidence="2 3">
    <name type="scientific">Tissierella creatinophila DSM 6911</name>
    <dbReference type="NCBI Taxonomy" id="1123403"/>
    <lineage>
        <taxon>Bacteria</taxon>
        <taxon>Bacillati</taxon>
        <taxon>Bacillota</taxon>
        <taxon>Tissierellia</taxon>
        <taxon>Tissierellales</taxon>
        <taxon>Tissierellaceae</taxon>
        <taxon>Tissierella</taxon>
    </lineage>
</organism>
<dbReference type="Proteomes" id="UP000186112">
    <property type="component" value="Unassembled WGS sequence"/>
</dbReference>
<dbReference type="NCBIfam" id="TIGR02867">
    <property type="entry name" value="spore_II_P"/>
    <property type="match status" value="1"/>
</dbReference>
<dbReference type="EMBL" id="LTDM01000008">
    <property type="protein sequence ID" value="OLS03394.1"/>
    <property type="molecule type" value="Genomic_DNA"/>
</dbReference>
<evidence type="ECO:0000313" key="3">
    <source>
        <dbReference type="Proteomes" id="UP000186112"/>
    </source>
</evidence>
<keyword evidence="3" id="KW-1185">Reference proteome</keyword>
<evidence type="ECO:0000313" key="2">
    <source>
        <dbReference type="EMBL" id="OLS03394.1"/>
    </source>
</evidence>
<dbReference type="AlphaFoldDB" id="A0A1U7M7T2"/>
<reference evidence="2 3" key="1">
    <citation type="submission" date="2016-02" db="EMBL/GenBank/DDBJ databases">
        <title>Genome sequence of Tissierella creatinophila DSM 6911.</title>
        <authorList>
            <person name="Poehlein A."/>
            <person name="Daniel R."/>
        </authorList>
    </citation>
    <scope>NUCLEOTIDE SEQUENCE [LARGE SCALE GENOMIC DNA]</scope>
    <source>
        <strain evidence="2 3">DSM 6911</strain>
    </source>
</reference>
<dbReference type="OrthoDB" id="1633470at2"/>
<dbReference type="InterPro" id="IPR010897">
    <property type="entry name" value="Spore_II_P"/>
</dbReference>
<protein>
    <submittedName>
        <fullName evidence="2">Stage II sporulation protein SpoIIP</fullName>
    </submittedName>
</protein>
<proteinExistence type="predicted"/>
<sequence>MRRRGSMRRKTRFKNPKNSFKNNKSIYIIIALICMIGLNIVYMTITLSKNIKASISIQNEDFSQENNLDKVGILLKEIFNKKDKKQAKEDVETGYETVEDFIIIDNLEEYENFIVVRDPSGEINLEDIPEPVNIKKIKVDKTRPYILAFHTHANEGYQPLKKPINYTSDNNQNVTSIGDIFSKVLENGSHKIIHNKTHHDVPSFNKSYSRSLNTIKTEMAKEGNLKFLFDIHRDGVQIKANTDKEYFEKIKKNAEKFSTTIDGKDVATFSLVVGPDSANFKENLSYAKYIKAVSDAVYPGLCKGIIIKKVGRFNQYLSDYSALIEVGANVNTIDQSKETAKLIGEILNIVISKLIL</sequence>
<accession>A0A1U7M7T2</accession>
<dbReference type="Pfam" id="PF07454">
    <property type="entry name" value="SpoIIP"/>
    <property type="match status" value="1"/>
</dbReference>
<keyword evidence="1" id="KW-1133">Transmembrane helix</keyword>